<dbReference type="EMBL" id="CADCVR010000007">
    <property type="protein sequence ID" value="CAA9474515.1"/>
    <property type="molecule type" value="Genomic_DNA"/>
</dbReference>
<evidence type="ECO:0000313" key="1">
    <source>
        <dbReference type="EMBL" id="CAA9474515.1"/>
    </source>
</evidence>
<protein>
    <recommendedName>
        <fullName evidence="2">Replication protein</fullName>
    </recommendedName>
</protein>
<proteinExistence type="predicted"/>
<evidence type="ECO:0008006" key="2">
    <source>
        <dbReference type="Google" id="ProtNLM"/>
    </source>
</evidence>
<gene>
    <name evidence="1" type="ORF">AVDCRST_MAG53-165</name>
</gene>
<name>A0A6J4RM34_9ACTN</name>
<dbReference type="AlphaFoldDB" id="A0A6J4RM34"/>
<reference evidence="1" key="1">
    <citation type="submission" date="2020-02" db="EMBL/GenBank/DDBJ databases">
        <authorList>
            <person name="Meier V. D."/>
        </authorList>
    </citation>
    <scope>NUCLEOTIDE SEQUENCE</scope>
    <source>
        <strain evidence="1">AVDCRST_MAG53</strain>
    </source>
</reference>
<sequence length="259" mass="29992">MSERIQANGSLKLTPDYDVFAWLCERWQTRPTESGWMRPTLYELGSALYDSAPSGKDYRTLRESLDRLAWVNVTIDGYDIESGAFRDNWVSRSSLLELSRATGDPHGLQRPAIQLSGWLRQALAEEKVVRVHWRTLRAFDERQKLAKRPWLYLAAERWKKTGRETEGTWIACGDRLEAALGMSYERPRDARAALKATCVTVRRVDPRYSAGELDVVKLGTSWRVQGERPTWDVWKAQAPEQLRVRDEIRRSLREGKRRA</sequence>
<organism evidence="1">
    <name type="scientific">uncultured Solirubrobacteraceae bacterium</name>
    <dbReference type="NCBI Taxonomy" id="1162706"/>
    <lineage>
        <taxon>Bacteria</taxon>
        <taxon>Bacillati</taxon>
        <taxon>Actinomycetota</taxon>
        <taxon>Thermoleophilia</taxon>
        <taxon>Solirubrobacterales</taxon>
        <taxon>Solirubrobacteraceae</taxon>
        <taxon>environmental samples</taxon>
    </lineage>
</organism>
<accession>A0A6J4RM34</accession>